<gene>
    <name evidence="1" type="ORF">HMN09_00396700</name>
</gene>
<keyword evidence="2" id="KW-1185">Reference proteome</keyword>
<accession>A0A8H6TFZ3</accession>
<dbReference type="OrthoDB" id="10608634at2759"/>
<name>A0A8H6TFZ3_MYCCL</name>
<protein>
    <submittedName>
        <fullName evidence="1">Uncharacterized protein</fullName>
    </submittedName>
</protein>
<evidence type="ECO:0000313" key="2">
    <source>
        <dbReference type="Proteomes" id="UP000613580"/>
    </source>
</evidence>
<dbReference type="AlphaFoldDB" id="A0A8H6TFZ3"/>
<dbReference type="Proteomes" id="UP000613580">
    <property type="component" value="Unassembled WGS sequence"/>
</dbReference>
<comment type="caution">
    <text evidence="1">The sequence shown here is derived from an EMBL/GenBank/DDBJ whole genome shotgun (WGS) entry which is preliminary data.</text>
</comment>
<organism evidence="1 2">
    <name type="scientific">Mycena chlorophos</name>
    <name type="common">Agaric fungus</name>
    <name type="synonym">Agaricus chlorophos</name>
    <dbReference type="NCBI Taxonomy" id="658473"/>
    <lineage>
        <taxon>Eukaryota</taxon>
        <taxon>Fungi</taxon>
        <taxon>Dikarya</taxon>
        <taxon>Basidiomycota</taxon>
        <taxon>Agaricomycotina</taxon>
        <taxon>Agaricomycetes</taxon>
        <taxon>Agaricomycetidae</taxon>
        <taxon>Agaricales</taxon>
        <taxon>Marasmiineae</taxon>
        <taxon>Mycenaceae</taxon>
        <taxon>Mycena</taxon>
    </lineage>
</organism>
<reference evidence="1" key="1">
    <citation type="submission" date="2020-05" db="EMBL/GenBank/DDBJ databases">
        <title>Mycena genomes resolve the evolution of fungal bioluminescence.</title>
        <authorList>
            <person name="Tsai I.J."/>
        </authorList>
    </citation>
    <scope>NUCLEOTIDE SEQUENCE</scope>
    <source>
        <strain evidence="1">110903Hualien_Pintung</strain>
    </source>
</reference>
<evidence type="ECO:0000313" key="1">
    <source>
        <dbReference type="EMBL" id="KAF7316641.1"/>
    </source>
</evidence>
<proteinExistence type="predicted"/>
<dbReference type="EMBL" id="JACAZE010000005">
    <property type="protein sequence ID" value="KAF7316641.1"/>
    <property type="molecule type" value="Genomic_DNA"/>
</dbReference>
<sequence>MLKRRRISTHPSTSFALRYASPASHHLSGDPLFVIIRNFDEPAYGYIDGPKVLNEFLRFVELDVMTRKVDGVLLVSTRNDGTIEHCRGRAPGGPMPSYPALYRLELERTLDLSHHPAFQTSAGFTEDEIEDLDRALEAGIGNGSRSKSTRISSPPVMHRVKNGYTWGALFADSNWFTAQKTWTGSWRQGNGDDPSKWLQTLNTDDEDTAVYCARDLMELLREKYGFPLTCERWFES</sequence>